<dbReference type="OrthoDB" id="1081530at2"/>
<keyword evidence="1" id="KW-0732">Signal</keyword>
<evidence type="ECO:0000256" key="1">
    <source>
        <dbReference type="SAM" id="SignalP"/>
    </source>
</evidence>
<name>A0A4Y8VRE2_9BACT</name>
<dbReference type="GeneID" id="302994553"/>
<organism evidence="2 3">
    <name type="scientific">Segatella hominis</name>
    <dbReference type="NCBI Taxonomy" id="2518605"/>
    <lineage>
        <taxon>Bacteria</taxon>
        <taxon>Pseudomonadati</taxon>
        <taxon>Bacteroidota</taxon>
        <taxon>Bacteroidia</taxon>
        <taxon>Bacteroidales</taxon>
        <taxon>Prevotellaceae</taxon>
        <taxon>Segatella</taxon>
    </lineage>
</organism>
<reference evidence="2 3" key="1">
    <citation type="submission" date="2019-02" db="EMBL/GenBank/DDBJ databases">
        <title>Draft Genome Sequence of the Prevotella sp. BCRC 81118, Isolated from Human Feces.</title>
        <authorList>
            <person name="Huang C.-H."/>
        </authorList>
    </citation>
    <scope>NUCLEOTIDE SEQUENCE [LARGE SCALE GENOMIC DNA]</scope>
    <source>
        <strain evidence="2 3">BCRC 81118</strain>
    </source>
</reference>
<feature type="chain" id="PRO_5021274585" description="Lipoprotein" evidence="1">
    <location>
        <begin position="24"/>
        <end position="164"/>
    </location>
</feature>
<evidence type="ECO:0008006" key="4">
    <source>
        <dbReference type="Google" id="ProtNLM"/>
    </source>
</evidence>
<protein>
    <recommendedName>
        <fullName evidence="4">Lipoprotein</fullName>
    </recommendedName>
</protein>
<feature type="signal peptide" evidence="1">
    <location>
        <begin position="1"/>
        <end position="23"/>
    </location>
</feature>
<evidence type="ECO:0000313" key="2">
    <source>
        <dbReference type="EMBL" id="TFH83015.1"/>
    </source>
</evidence>
<gene>
    <name evidence="2" type="ORF">EXN75_04500</name>
</gene>
<sequence length="164" mass="17930">MRKFLMMPILVLAMALGFVSCSASDDGVNDGMLGQQTTTFMPSFSMLSYTQSASTPILQDGSNSAEMEEKLVCKILPGGKLMLTHKNVVFDDAVSIKMETTLVGNKLIVTENADYGVSGNYGYYTLNTTVGTLKDGNYTIVVMRNQNVRAEFQMSYDSSKAKNQ</sequence>
<dbReference type="EMBL" id="SGVY01000008">
    <property type="protein sequence ID" value="TFH83015.1"/>
    <property type="molecule type" value="Genomic_DNA"/>
</dbReference>
<evidence type="ECO:0000313" key="3">
    <source>
        <dbReference type="Proteomes" id="UP000297872"/>
    </source>
</evidence>
<comment type="caution">
    <text evidence="2">The sequence shown here is derived from an EMBL/GenBank/DDBJ whole genome shotgun (WGS) entry which is preliminary data.</text>
</comment>
<accession>A0A4Y8VRE2</accession>
<dbReference type="Proteomes" id="UP000297872">
    <property type="component" value="Unassembled WGS sequence"/>
</dbReference>
<dbReference type="AlphaFoldDB" id="A0A4Y8VRE2"/>
<dbReference type="PROSITE" id="PS51257">
    <property type="entry name" value="PROKAR_LIPOPROTEIN"/>
    <property type="match status" value="1"/>
</dbReference>
<proteinExistence type="predicted"/>
<dbReference type="RefSeq" id="WP_134842929.1">
    <property type="nucleotide sequence ID" value="NZ_SGVY01000008.1"/>
</dbReference>
<keyword evidence="3" id="KW-1185">Reference proteome</keyword>